<feature type="compositionally biased region" description="Basic and acidic residues" evidence="1">
    <location>
        <begin position="1"/>
        <end position="20"/>
    </location>
</feature>
<feature type="region of interest" description="Disordered" evidence="1">
    <location>
        <begin position="1"/>
        <end position="76"/>
    </location>
</feature>
<evidence type="ECO:0000256" key="1">
    <source>
        <dbReference type="SAM" id="MobiDB-lite"/>
    </source>
</evidence>
<feature type="compositionally biased region" description="Low complexity" evidence="1">
    <location>
        <begin position="138"/>
        <end position="148"/>
    </location>
</feature>
<dbReference type="GO" id="GO:0043625">
    <property type="term" value="C:delta DNA polymerase complex"/>
    <property type="evidence" value="ECO:0007669"/>
    <property type="project" value="InterPro"/>
</dbReference>
<dbReference type="AlphaFoldDB" id="A0AAP0NBU8"/>
<accession>A0AAP0NBU8</accession>
<dbReference type="Proteomes" id="UP001415857">
    <property type="component" value="Unassembled WGS sequence"/>
</dbReference>
<feature type="region of interest" description="Disordered" evidence="1">
    <location>
        <begin position="91"/>
        <end position="166"/>
    </location>
</feature>
<dbReference type="GO" id="GO:1904161">
    <property type="term" value="P:DNA synthesis involved in UV-damage excision repair"/>
    <property type="evidence" value="ECO:0007669"/>
    <property type="project" value="TreeGrafter"/>
</dbReference>
<dbReference type="PANTHER" id="PTHR17598:SF13">
    <property type="entry name" value="DNA POLYMERASE DELTA SUBUNIT 3"/>
    <property type="match status" value="1"/>
</dbReference>
<feature type="compositionally biased region" description="Polar residues" evidence="1">
    <location>
        <begin position="36"/>
        <end position="45"/>
    </location>
</feature>
<dbReference type="PANTHER" id="PTHR17598">
    <property type="entry name" value="DNA POLYMERASE DELTA SUBUNIT 3"/>
    <property type="match status" value="1"/>
</dbReference>
<dbReference type="GO" id="GO:0003887">
    <property type="term" value="F:DNA-directed DNA polymerase activity"/>
    <property type="evidence" value="ECO:0007669"/>
    <property type="project" value="TreeGrafter"/>
</dbReference>
<keyword evidence="3" id="KW-1185">Reference proteome</keyword>
<dbReference type="InterPro" id="IPR019038">
    <property type="entry name" value="POLD3"/>
</dbReference>
<gene>
    <name evidence="2" type="ORF">L1049_001153</name>
</gene>
<evidence type="ECO:0000313" key="2">
    <source>
        <dbReference type="EMBL" id="KAK9269381.1"/>
    </source>
</evidence>
<name>A0AAP0NBU8_LIQFO</name>
<evidence type="ECO:0008006" key="4">
    <source>
        <dbReference type="Google" id="ProtNLM"/>
    </source>
</evidence>
<dbReference type="EMBL" id="JBBPBK010000015">
    <property type="protein sequence ID" value="KAK9269381.1"/>
    <property type="molecule type" value="Genomic_DNA"/>
</dbReference>
<dbReference type="GO" id="GO:0006271">
    <property type="term" value="P:DNA strand elongation involved in DNA replication"/>
    <property type="evidence" value="ECO:0007669"/>
    <property type="project" value="TreeGrafter"/>
</dbReference>
<protein>
    <recommendedName>
        <fullName evidence="4">DNA polymerase delta subunit 3</fullName>
    </recommendedName>
</protein>
<reference evidence="2 3" key="1">
    <citation type="journal article" date="2024" name="Plant J.">
        <title>Genome sequences and population genomics reveal climatic adaptation and genomic divergence between two closely related sweetgum species.</title>
        <authorList>
            <person name="Xu W.Q."/>
            <person name="Ren C.Q."/>
            <person name="Zhang X.Y."/>
            <person name="Comes H.P."/>
            <person name="Liu X.H."/>
            <person name="Li Y.G."/>
            <person name="Kettle C.J."/>
            <person name="Jalonen R."/>
            <person name="Gaisberger H."/>
            <person name="Ma Y.Z."/>
            <person name="Qiu Y.X."/>
        </authorList>
    </citation>
    <scope>NUCLEOTIDE SEQUENCE [LARGE SCALE GENOMIC DNA]</scope>
    <source>
        <strain evidence="2">Hangzhou</strain>
    </source>
</reference>
<comment type="caution">
    <text evidence="2">The sequence shown here is derived from an EMBL/GenBank/DDBJ whole genome shotgun (WGS) entry which is preliminary data.</text>
</comment>
<feature type="compositionally biased region" description="Polar residues" evidence="1">
    <location>
        <begin position="104"/>
        <end position="120"/>
    </location>
</feature>
<organism evidence="2 3">
    <name type="scientific">Liquidambar formosana</name>
    <name type="common">Formosan gum</name>
    <dbReference type="NCBI Taxonomy" id="63359"/>
    <lineage>
        <taxon>Eukaryota</taxon>
        <taxon>Viridiplantae</taxon>
        <taxon>Streptophyta</taxon>
        <taxon>Embryophyta</taxon>
        <taxon>Tracheophyta</taxon>
        <taxon>Spermatophyta</taxon>
        <taxon>Magnoliopsida</taxon>
        <taxon>eudicotyledons</taxon>
        <taxon>Gunneridae</taxon>
        <taxon>Pentapetalae</taxon>
        <taxon>Saxifragales</taxon>
        <taxon>Altingiaceae</taxon>
        <taxon>Liquidambar</taxon>
    </lineage>
</organism>
<sequence length="166" mass="18159">MNTDKQKEDKPKVKEEKVAHIESNQPLREESLVVESKNTGVSSSKKIPIHIPGNDVSKKGKLTDGAPKSPKRRKVLKTRIDERGREVTEVVWEGEETEMKKTDTSMTKNADNNGTTNTVNRPPVVKKSPAVGSTASSNPPGKAGNKKAGNTKDPKQGNILSFFKKV</sequence>
<proteinExistence type="predicted"/>
<evidence type="ECO:0000313" key="3">
    <source>
        <dbReference type="Proteomes" id="UP001415857"/>
    </source>
</evidence>
<dbReference type="GO" id="GO:0006297">
    <property type="term" value="P:nucleotide-excision repair, DNA gap filling"/>
    <property type="evidence" value="ECO:0007669"/>
    <property type="project" value="TreeGrafter"/>
</dbReference>